<evidence type="ECO:0000313" key="9">
    <source>
        <dbReference type="Proteomes" id="UP001597365"/>
    </source>
</evidence>
<dbReference type="PANTHER" id="PTHR33452:SF4">
    <property type="entry name" value="BLL4328 PROTEIN"/>
    <property type="match status" value="1"/>
</dbReference>
<dbReference type="Proteomes" id="UP001597365">
    <property type="component" value="Unassembled WGS sequence"/>
</dbReference>
<evidence type="ECO:0000256" key="2">
    <source>
        <dbReference type="ARBA" id="ARBA00006679"/>
    </source>
</evidence>
<dbReference type="Pfam" id="PF07681">
    <property type="entry name" value="DoxX"/>
    <property type="match status" value="1"/>
</dbReference>
<evidence type="ECO:0000256" key="1">
    <source>
        <dbReference type="ARBA" id="ARBA00004651"/>
    </source>
</evidence>
<dbReference type="PANTHER" id="PTHR33452">
    <property type="entry name" value="OXIDOREDUCTASE CATD-RELATED"/>
    <property type="match status" value="1"/>
</dbReference>
<evidence type="ECO:0000313" key="8">
    <source>
        <dbReference type="EMBL" id="MFD1828902.1"/>
    </source>
</evidence>
<evidence type="ECO:0000256" key="7">
    <source>
        <dbReference type="SAM" id="Phobius"/>
    </source>
</evidence>
<name>A0ABW4PFB3_9ACTN</name>
<keyword evidence="3" id="KW-1003">Cell membrane</keyword>
<sequence length="161" mass="16678">MRENTGTAPASPARPAPSARLLEEAGEHVAALFRAVVGLLFACHGAATLFGVLGGPHGGRVPEVGQWPGWWAAAIQLAGGVLVAVGLGTRIAAVLCSGSMAYAYFVVHQPAGLFPLENGGEPAAMFCWSFLLIAALGPGRWSLDALRAARGEVRAEDRPRP</sequence>
<keyword evidence="5 7" id="KW-1133">Transmembrane helix</keyword>
<evidence type="ECO:0000256" key="5">
    <source>
        <dbReference type="ARBA" id="ARBA00022989"/>
    </source>
</evidence>
<organism evidence="8 9">
    <name type="scientific">Streptomyces desertarenae</name>
    <dbReference type="NCBI Taxonomy" id="2666184"/>
    <lineage>
        <taxon>Bacteria</taxon>
        <taxon>Bacillati</taxon>
        <taxon>Actinomycetota</taxon>
        <taxon>Actinomycetes</taxon>
        <taxon>Kitasatosporales</taxon>
        <taxon>Streptomycetaceae</taxon>
        <taxon>Streptomyces</taxon>
    </lineage>
</organism>
<evidence type="ECO:0000256" key="3">
    <source>
        <dbReference type="ARBA" id="ARBA00022475"/>
    </source>
</evidence>
<gene>
    <name evidence="8" type="ORF">ACFSJS_04385</name>
</gene>
<reference evidence="9" key="1">
    <citation type="journal article" date="2019" name="Int. J. Syst. Evol. Microbiol.">
        <title>The Global Catalogue of Microorganisms (GCM) 10K type strain sequencing project: providing services to taxonomists for standard genome sequencing and annotation.</title>
        <authorList>
            <consortium name="The Broad Institute Genomics Platform"/>
            <consortium name="The Broad Institute Genome Sequencing Center for Infectious Disease"/>
            <person name="Wu L."/>
            <person name="Ma J."/>
        </authorList>
    </citation>
    <scope>NUCLEOTIDE SEQUENCE [LARGE SCALE GENOMIC DNA]</scope>
    <source>
        <strain evidence="9">CGMCC 4.7455</strain>
    </source>
</reference>
<comment type="caution">
    <text evidence="8">The sequence shown here is derived from an EMBL/GenBank/DDBJ whole genome shotgun (WGS) entry which is preliminary data.</text>
</comment>
<dbReference type="EMBL" id="JBHUFU010000002">
    <property type="protein sequence ID" value="MFD1828902.1"/>
    <property type="molecule type" value="Genomic_DNA"/>
</dbReference>
<evidence type="ECO:0000256" key="4">
    <source>
        <dbReference type="ARBA" id="ARBA00022692"/>
    </source>
</evidence>
<keyword evidence="4 7" id="KW-0812">Transmembrane</keyword>
<proteinExistence type="inferred from homology"/>
<keyword evidence="9" id="KW-1185">Reference proteome</keyword>
<evidence type="ECO:0000256" key="6">
    <source>
        <dbReference type="ARBA" id="ARBA00023136"/>
    </source>
</evidence>
<dbReference type="RefSeq" id="WP_380896927.1">
    <property type="nucleotide sequence ID" value="NZ_JBHUFU010000002.1"/>
</dbReference>
<protein>
    <submittedName>
        <fullName evidence="8">DoxX family protein</fullName>
    </submittedName>
</protein>
<comment type="subcellular location">
    <subcellularLocation>
        <location evidence="1">Cell membrane</location>
        <topology evidence="1">Multi-pass membrane protein</topology>
    </subcellularLocation>
</comment>
<accession>A0ABW4PFB3</accession>
<dbReference type="InterPro" id="IPR051907">
    <property type="entry name" value="DoxX-like_oxidoreductase"/>
</dbReference>
<keyword evidence="6 7" id="KW-0472">Membrane</keyword>
<feature type="transmembrane region" description="Helical" evidence="7">
    <location>
        <begin position="31"/>
        <end position="55"/>
    </location>
</feature>
<dbReference type="InterPro" id="IPR032808">
    <property type="entry name" value="DoxX"/>
</dbReference>
<comment type="similarity">
    <text evidence="2">Belongs to the DoxX family.</text>
</comment>
<feature type="transmembrane region" description="Helical" evidence="7">
    <location>
        <begin position="67"/>
        <end position="85"/>
    </location>
</feature>